<dbReference type="PANTHER" id="PTHR16795">
    <property type="entry name" value="LIMBIN/ELLIS-VAN CREVELD PROTEIN"/>
    <property type="match status" value="1"/>
</dbReference>
<evidence type="ECO:0000256" key="3">
    <source>
        <dbReference type="ARBA" id="ARBA00022475"/>
    </source>
</evidence>
<keyword evidence="5 12" id="KW-0812">Transmembrane</keyword>
<dbReference type="OrthoDB" id="8852462at2759"/>
<keyword evidence="4" id="KW-0963">Cytoplasm</keyword>
<dbReference type="EMBL" id="JAIZAY010000017">
    <property type="protein sequence ID" value="KAJ8025949.1"/>
    <property type="molecule type" value="Genomic_DNA"/>
</dbReference>
<comment type="subcellular location">
    <subcellularLocation>
        <location evidence="2">Cell membrane</location>
        <topology evidence="2">Single-pass membrane protein</topology>
    </subcellularLocation>
    <subcellularLocation>
        <location evidence="1">Cytoplasm</location>
        <location evidence="1">Cytoskeleton</location>
        <location evidence="1">Cilium basal body</location>
    </subcellularLocation>
</comment>
<keyword evidence="8" id="KW-0206">Cytoskeleton</keyword>
<feature type="coiled-coil region" evidence="10">
    <location>
        <begin position="959"/>
        <end position="1096"/>
    </location>
</feature>
<dbReference type="InterPro" id="IPR022076">
    <property type="entry name" value="Limbin"/>
</dbReference>
<keyword evidence="3" id="KW-1003">Cell membrane</keyword>
<evidence type="ECO:0000256" key="10">
    <source>
        <dbReference type="SAM" id="Coils"/>
    </source>
</evidence>
<gene>
    <name evidence="14" type="ORF">HOLleu_33661</name>
</gene>
<dbReference type="GO" id="GO:0007224">
    <property type="term" value="P:smoothened signaling pathway"/>
    <property type="evidence" value="ECO:0007669"/>
    <property type="project" value="InterPro"/>
</dbReference>
<keyword evidence="13" id="KW-0732">Signal</keyword>
<keyword evidence="10" id="KW-0175">Coiled coil</keyword>
<evidence type="ECO:0000256" key="1">
    <source>
        <dbReference type="ARBA" id="ARBA00004120"/>
    </source>
</evidence>
<dbReference type="Proteomes" id="UP001152320">
    <property type="component" value="Chromosome 17"/>
</dbReference>
<name>A0A9Q0YS91_HOLLE</name>
<feature type="compositionally biased region" description="Basic and acidic residues" evidence="11">
    <location>
        <begin position="1396"/>
        <end position="1419"/>
    </location>
</feature>
<evidence type="ECO:0000256" key="7">
    <source>
        <dbReference type="ARBA" id="ARBA00023136"/>
    </source>
</evidence>
<evidence type="ECO:0000256" key="11">
    <source>
        <dbReference type="SAM" id="MobiDB-lite"/>
    </source>
</evidence>
<keyword evidence="15" id="KW-1185">Reference proteome</keyword>
<sequence length="1552" mass="178703">MAGKKHCMTGLLLLSVITPIMCDLIEFEVDAMRNSNNFTYQNISDEDFPIVYLTDDFLLISDLVLTNESQQNCYLYLEHSVSMSLDESRNVSISSTEGSIEHTFSSVISPGKVILTTYHSWNDSISSSNHSVIVAVPFVISYPSEDLNRLLQVYVNISCWSLGNSSYWQSEKVEFFYGGPDIGISTEDADGAVTPDTKETAAISMILPSNWEMTETVLSLAFSSDTINSLDVTFIQCLLVVHSDDIVTTHPQFLNITDFSVVNGSTGITIIEEEVAKRSTSDSVILSWYLGNITNAGNTTNEIEFLVSFLVYDNGAYTAGDIIDMNIQLDINDVTVDLDQYDFIIKTPQLVLSSSVQVLSSYDYDSAEVEERQQFRIEVVVLNQNVSTGSAAYNIILSTPRESFRIDYQNNFIPDLNSEGLELANNVIQLRQDILEMGQEMIISYVGFFTDSFISSQQSDKTVENTVTWDIVASGAINPAVSYMLTEQGICLSKSFSQEDDITVPNYFHLIWIFLAALAVGFVLLLLLYLLTPKGPYATVQPMGDGWGGAPFRGYNSSYAGWHFKYDLVESMGQHAQSESVIYYLTQKDEKLRYMELGNIDVVVTISMDMQVEDLRFRSMTEAFQLLLEKFSSSTLIPRNLLQKVYKKTSREVKDEFKKLEDTYRHELRILQMRHQHEMQAKQYQLKKKHDVIWERAKQETKHMDPKESKEVLDLLDKQRDAEVTEVMQLLQLSQGEQSESLRKEFDVRKRIALKKLQQGALDQIILEGNLDEDDARVLLSEYHDMSSSLDEFVDEEISRQRMLLEETSEKKKSFAEEKNAEDAWNKQLLNTVASQTLDTISELERNDQLTEEQSKQYMEKMRKDLQAVKEKYELERAHQQAALHKKLSQMKRERLAAKEKEQAEAMVKFENEEHAKLKQNEQDPQVYIESKLTLMSSQMAESKRLASEIDKETSQELLKLETDLAEKTKKEMEKLKQNLCSQLMQNHGLTERMKNEILEQHERDVEKLEEEREEARMKQQKDIKNRLAKVKKDLANRKQEEKEEKEQLRHYEENMVNKLLASQVAVSEEERKKLMEEYEKNLIAAENSLSLSKLKQQRLVEEKVAKMRARQMEKIERKHLAEAKRQMRSHQLEEGEDDEETQEKNMGELMKKQAEEKLNLMTTASTDLEDDLEVVRVEMLQERALALQKQEEKLGMMMAQLQLDKAREMATIEEQQKALLQLKMNMFDEMTEKGVIKNSQATKVIDAHQKGVQTLEKKVNAQREKQEEALKNRLREKLMERERSLAAKQESELRELSEKYSNSTVVRLKRVALKHKHMQQQEQLRNKVELEITQTLEEVRRQFELERMKKLQEQELEFLAALAKVGGYSDQEMRNVLRLLFPAKGSEEITSIMKEMYDESDSKKTKEKEDSHTDEKKSPIKMLFGLKKGRRNSSEGDTLEEKVQKAVMASQSGNLNEKDKDKRRSSLGKLMKKGRLTPLASGDNEKATSGSSLRPDTLPEIQPQERPEPLGRASHHIHSDESEDDNEEEEEEEEDTDYGRGRSPKPGDFTL</sequence>
<evidence type="ECO:0000313" key="14">
    <source>
        <dbReference type="EMBL" id="KAJ8025949.1"/>
    </source>
</evidence>
<proteinExistence type="predicted"/>
<evidence type="ECO:0000256" key="9">
    <source>
        <dbReference type="ARBA" id="ARBA00023273"/>
    </source>
</evidence>
<evidence type="ECO:0000256" key="2">
    <source>
        <dbReference type="ARBA" id="ARBA00004162"/>
    </source>
</evidence>
<feature type="region of interest" description="Disordered" evidence="11">
    <location>
        <begin position="1395"/>
        <end position="1552"/>
    </location>
</feature>
<organism evidence="14 15">
    <name type="scientific">Holothuria leucospilota</name>
    <name type="common">Black long sea cucumber</name>
    <name type="synonym">Mertensiothuria leucospilota</name>
    <dbReference type="NCBI Taxonomy" id="206669"/>
    <lineage>
        <taxon>Eukaryota</taxon>
        <taxon>Metazoa</taxon>
        <taxon>Echinodermata</taxon>
        <taxon>Eleutherozoa</taxon>
        <taxon>Echinozoa</taxon>
        <taxon>Holothuroidea</taxon>
        <taxon>Aspidochirotacea</taxon>
        <taxon>Aspidochirotida</taxon>
        <taxon>Holothuriidae</taxon>
        <taxon>Holothuria</taxon>
    </lineage>
</organism>
<evidence type="ECO:0000256" key="12">
    <source>
        <dbReference type="SAM" id="Phobius"/>
    </source>
</evidence>
<evidence type="ECO:0000256" key="13">
    <source>
        <dbReference type="SAM" id="SignalP"/>
    </source>
</evidence>
<feature type="chain" id="PRO_5040288780" evidence="13">
    <location>
        <begin position="23"/>
        <end position="1552"/>
    </location>
</feature>
<feature type="coiled-coil region" evidence="10">
    <location>
        <begin position="1246"/>
        <end position="1339"/>
    </location>
</feature>
<feature type="transmembrane region" description="Helical" evidence="12">
    <location>
        <begin position="507"/>
        <end position="531"/>
    </location>
</feature>
<evidence type="ECO:0000256" key="6">
    <source>
        <dbReference type="ARBA" id="ARBA00022989"/>
    </source>
</evidence>
<feature type="signal peptide" evidence="13">
    <location>
        <begin position="1"/>
        <end position="22"/>
    </location>
</feature>
<dbReference type="Pfam" id="PF12297">
    <property type="entry name" value="EVC2_like"/>
    <property type="match status" value="1"/>
</dbReference>
<feature type="compositionally biased region" description="Basic residues" evidence="11">
    <location>
        <begin position="1466"/>
        <end position="1476"/>
    </location>
</feature>
<accession>A0A9Q0YS91</accession>
<keyword evidence="9" id="KW-0966">Cell projection</keyword>
<evidence type="ECO:0000256" key="4">
    <source>
        <dbReference type="ARBA" id="ARBA00022490"/>
    </source>
</evidence>
<feature type="compositionally biased region" description="Acidic residues" evidence="11">
    <location>
        <begin position="1522"/>
        <end position="1537"/>
    </location>
</feature>
<evidence type="ECO:0000313" key="15">
    <source>
        <dbReference type="Proteomes" id="UP001152320"/>
    </source>
</evidence>
<evidence type="ECO:0000256" key="5">
    <source>
        <dbReference type="ARBA" id="ARBA00022692"/>
    </source>
</evidence>
<reference evidence="14" key="1">
    <citation type="submission" date="2021-10" db="EMBL/GenBank/DDBJ databases">
        <title>Tropical sea cucumber genome reveals ecological adaptation and Cuvierian tubules defense mechanism.</title>
        <authorList>
            <person name="Chen T."/>
        </authorList>
    </citation>
    <scope>NUCLEOTIDE SEQUENCE</scope>
    <source>
        <strain evidence="14">Nanhai2018</strain>
        <tissue evidence="14">Muscle</tissue>
    </source>
</reference>
<evidence type="ECO:0000256" key="8">
    <source>
        <dbReference type="ARBA" id="ARBA00023212"/>
    </source>
</evidence>
<dbReference type="PANTHER" id="PTHR16795:SF14">
    <property type="entry name" value="LIMBIN"/>
    <property type="match status" value="1"/>
</dbReference>
<feature type="coiled-coil region" evidence="10">
    <location>
        <begin position="841"/>
        <end position="921"/>
    </location>
</feature>
<dbReference type="GO" id="GO:0060170">
    <property type="term" value="C:ciliary membrane"/>
    <property type="evidence" value="ECO:0007669"/>
    <property type="project" value="TreeGrafter"/>
</dbReference>
<dbReference type="InterPro" id="IPR026501">
    <property type="entry name" value="Limbin/EVC"/>
</dbReference>
<protein>
    <submittedName>
        <fullName evidence="14">Limbin</fullName>
    </submittedName>
</protein>
<dbReference type="GO" id="GO:0098797">
    <property type="term" value="C:plasma membrane protein complex"/>
    <property type="evidence" value="ECO:0007669"/>
    <property type="project" value="TreeGrafter"/>
</dbReference>
<keyword evidence="7 12" id="KW-0472">Membrane</keyword>
<feature type="coiled-coil region" evidence="10">
    <location>
        <begin position="1133"/>
        <end position="1172"/>
    </location>
</feature>
<comment type="caution">
    <text evidence="14">The sequence shown here is derived from an EMBL/GenBank/DDBJ whole genome shotgun (WGS) entry which is preliminary data.</text>
</comment>
<keyword evidence="6 12" id="KW-1133">Transmembrane helix</keyword>